<accession>A0ABR4DFL7</accession>
<evidence type="ECO:0000256" key="1">
    <source>
        <dbReference type="ARBA" id="ARBA00004305"/>
    </source>
</evidence>
<evidence type="ECO:0000256" key="3">
    <source>
        <dbReference type="ARBA" id="ARBA00011589"/>
    </source>
</evidence>
<keyword evidence="5" id="KW-0809">Transit peptide</keyword>
<evidence type="ECO:0000313" key="10">
    <source>
        <dbReference type="Proteomes" id="UP001600064"/>
    </source>
</evidence>
<comment type="caution">
    <text evidence="9">The sequence shown here is derived from an EMBL/GenBank/DDBJ whole genome shotgun (WGS) entry which is preliminary data.</text>
</comment>
<comment type="subunit">
    <text evidence="3">Interacts with RIP1.</text>
</comment>
<keyword evidence="6" id="KW-0496">Mitochondrion</keyword>
<comment type="function">
    <text evidence="8">Assembly factor required for Rieske Fe-S protein RIP1 incorporation into the cytochrome b-c1 (CIII) complex. Functions as a chaperone, binding to this subunit within the mitochondrial matrix and stabilizing it prior to its translocation and insertion into the late CIII dimeric intermediate within the mitochondrial inner membrane. Modulates the mitochondrial matrix zinc pool.</text>
</comment>
<dbReference type="PANTHER" id="PTHR46749">
    <property type="entry name" value="COMPLEX III ASSEMBLY FACTOR LYRM7"/>
    <property type="match status" value="1"/>
</dbReference>
<dbReference type="PANTHER" id="PTHR46749:SF1">
    <property type="entry name" value="COMPLEX III ASSEMBLY FACTOR LYRM7"/>
    <property type="match status" value="1"/>
</dbReference>
<evidence type="ECO:0000256" key="8">
    <source>
        <dbReference type="ARBA" id="ARBA00025268"/>
    </source>
</evidence>
<dbReference type="CDD" id="cd20267">
    <property type="entry name" value="Complex1_LYR_LYRM7"/>
    <property type="match status" value="1"/>
</dbReference>
<organism evidence="9 10">
    <name type="scientific">Remersonia thermophila</name>
    <dbReference type="NCBI Taxonomy" id="72144"/>
    <lineage>
        <taxon>Eukaryota</taxon>
        <taxon>Fungi</taxon>
        <taxon>Dikarya</taxon>
        <taxon>Ascomycota</taxon>
        <taxon>Pezizomycotina</taxon>
        <taxon>Sordariomycetes</taxon>
        <taxon>Sordariomycetidae</taxon>
        <taxon>Sordariales</taxon>
        <taxon>Sordariales incertae sedis</taxon>
        <taxon>Remersonia</taxon>
    </lineage>
</organism>
<keyword evidence="7" id="KW-0143">Chaperone</keyword>
<dbReference type="InterPro" id="IPR050435">
    <property type="entry name" value="MZM1/LYRM7"/>
</dbReference>
<dbReference type="InterPro" id="IPR045298">
    <property type="entry name" value="Complex1_LYR_LYRM7"/>
</dbReference>
<comment type="similarity">
    <text evidence="2">Belongs to the complex I LYR family. MZM1 subfamily.</text>
</comment>
<gene>
    <name evidence="9" type="ORF">VTJ83DRAFT_3680</name>
</gene>
<sequence>MAARPVQTYRNLLRAARIAFQGDEPVLAAAKQTIRQGFRDKASLPPTDPSIAPALQHAEEVASFLKANVVQGKREGEVYKLRIHEHTERGDNDSIKQAGKKTDLSGVKCCSAR</sequence>
<evidence type="ECO:0000256" key="5">
    <source>
        <dbReference type="ARBA" id="ARBA00022946"/>
    </source>
</evidence>
<evidence type="ECO:0000256" key="4">
    <source>
        <dbReference type="ARBA" id="ARBA00015108"/>
    </source>
</evidence>
<reference evidence="9 10" key="1">
    <citation type="journal article" date="2024" name="Commun. Biol.">
        <title>Comparative genomic analysis of thermophilic fungi reveals convergent evolutionary adaptations and gene losses.</title>
        <authorList>
            <person name="Steindorff A.S."/>
            <person name="Aguilar-Pontes M.V."/>
            <person name="Robinson A.J."/>
            <person name="Andreopoulos B."/>
            <person name="LaButti K."/>
            <person name="Kuo A."/>
            <person name="Mondo S."/>
            <person name="Riley R."/>
            <person name="Otillar R."/>
            <person name="Haridas S."/>
            <person name="Lipzen A."/>
            <person name="Grimwood J."/>
            <person name="Schmutz J."/>
            <person name="Clum A."/>
            <person name="Reid I.D."/>
            <person name="Moisan M.C."/>
            <person name="Butler G."/>
            <person name="Nguyen T.T.M."/>
            <person name="Dewar K."/>
            <person name="Conant G."/>
            <person name="Drula E."/>
            <person name="Henrissat B."/>
            <person name="Hansel C."/>
            <person name="Singer S."/>
            <person name="Hutchinson M.I."/>
            <person name="de Vries R.P."/>
            <person name="Natvig D.O."/>
            <person name="Powell A.J."/>
            <person name="Tsang A."/>
            <person name="Grigoriev I.V."/>
        </authorList>
    </citation>
    <scope>NUCLEOTIDE SEQUENCE [LARGE SCALE GENOMIC DNA]</scope>
    <source>
        <strain evidence="9 10">ATCC 22073</strain>
    </source>
</reference>
<evidence type="ECO:0000256" key="6">
    <source>
        <dbReference type="ARBA" id="ARBA00023128"/>
    </source>
</evidence>
<dbReference type="RefSeq" id="XP_070867558.1">
    <property type="nucleotide sequence ID" value="XM_071010085.1"/>
</dbReference>
<dbReference type="EMBL" id="JAZGUE010000003">
    <property type="protein sequence ID" value="KAL2268834.1"/>
    <property type="molecule type" value="Genomic_DNA"/>
</dbReference>
<dbReference type="Proteomes" id="UP001600064">
    <property type="component" value="Unassembled WGS sequence"/>
</dbReference>
<dbReference type="GeneID" id="98124729"/>
<comment type="subcellular location">
    <subcellularLocation>
        <location evidence="1">Mitochondrion matrix</location>
    </subcellularLocation>
</comment>
<protein>
    <recommendedName>
        <fullName evidence="4">Mitochondrial zinc maintenance protein 1, mitochondrial</fullName>
    </recommendedName>
</protein>
<evidence type="ECO:0000313" key="9">
    <source>
        <dbReference type="EMBL" id="KAL2268834.1"/>
    </source>
</evidence>
<proteinExistence type="inferred from homology"/>
<keyword evidence="10" id="KW-1185">Reference proteome</keyword>
<name>A0ABR4DFL7_9PEZI</name>
<evidence type="ECO:0000256" key="7">
    <source>
        <dbReference type="ARBA" id="ARBA00023186"/>
    </source>
</evidence>
<evidence type="ECO:0000256" key="2">
    <source>
        <dbReference type="ARBA" id="ARBA00009949"/>
    </source>
</evidence>